<name>A0A1H7JZL6_9FIRM</name>
<keyword evidence="1" id="KW-0472">Membrane</keyword>
<keyword evidence="1" id="KW-0812">Transmembrane</keyword>
<sequence length="86" mass="9306">MKKSAKKALAVLFSVLGTVLGLYIGGYWLFVRPVYWLVTGFTGGTLTAGNLIINVIKIFIASTIGGGIWCVCDIIAGHFRDDPRDD</sequence>
<gene>
    <name evidence="2" type="ORF">SAMN02910377_01854</name>
</gene>
<dbReference type="Proteomes" id="UP000182321">
    <property type="component" value="Unassembled WGS sequence"/>
</dbReference>
<feature type="transmembrane region" description="Helical" evidence="1">
    <location>
        <begin position="51"/>
        <end position="76"/>
    </location>
</feature>
<proteinExistence type="predicted"/>
<dbReference type="EMBL" id="FNZX01000011">
    <property type="protein sequence ID" value="SEK80043.1"/>
    <property type="molecule type" value="Genomic_DNA"/>
</dbReference>
<organism evidence="2 3">
    <name type="scientific">Pseudobutyrivibrio ruminis</name>
    <dbReference type="NCBI Taxonomy" id="46206"/>
    <lineage>
        <taxon>Bacteria</taxon>
        <taxon>Bacillati</taxon>
        <taxon>Bacillota</taxon>
        <taxon>Clostridia</taxon>
        <taxon>Lachnospirales</taxon>
        <taxon>Lachnospiraceae</taxon>
        <taxon>Pseudobutyrivibrio</taxon>
    </lineage>
</organism>
<dbReference type="RefSeq" id="WP_033154449.1">
    <property type="nucleotide sequence ID" value="NZ_FNZX01000011.1"/>
</dbReference>
<evidence type="ECO:0000256" key="1">
    <source>
        <dbReference type="SAM" id="Phobius"/>
    </source>
</evidence>
<keyword evidence="3" id="KW-1185">Reference proteome</keyword>
<accession>A0A1H7JZL6</accession>
<keyword evidence="1" id="KW-1133">Transmembrane helix</keyword>
<feature type="transmembrane region" description="Helical" evidence="1">
    <location>
        <begin position="9"/>
        <end position="31"/>
    </location>
</feature>
<evidence type="ECO:0000313" key="2">
    <source>
        <dbReference type="EMBL" id="SEK80043.1"/>
    </source>
</evidence>
<evidence type="ECO:0000313" key="3">
    <source>
        <dbReference type="Proteomes" id="UP000182321"/>
    </source>
</evidence>
<reference evidence="3" key="1">
    <citation type="submission" date="2016-10" db="EMBL/GenBank/DDBJ databases">
        <authorList>
            <person name="Varghese N."/>
        </authorList>
    </citation>
    <scope>NUCLEOTIDE SEQUENCE [LARGE SCALE GENOMIC DNA]</scope>
    <source>
        <strain evidence="3">ACV-9</strain>
    </source>
</reference>
<dbReference type="AlphaFoldDB" id="A0A1H7JZL6"/>
<protein>
    <submittedName>
        <fullName evidence="2">Uncharacterized protein</fullName>
    </submittedName>
</protein>